<name>A0A2L2XFK8_9FIRM</name>
<accession>A0A2L2XFK8</accession>
<dbReference type="GO" id="GO:0046872">
    <property type="term" value="F:metal ion binding"/>
    <property type="evidence" value="ECO:0007669"/>
    <property type="project" value="UniProtKB-KW"/>
</dbReference>
<dbReference type="EMBL" id="BFAV01000150">
    <property type="protein sequence ID" value="GBF34804.1"/>
    <property type="molecule type" value="Genomic_DNA"/>
</dbReference>
<organism evidence="6 7">
    <name type="scientific">Desulfocucumis palustris</name>
    <dbReference type="NCBI Taxonomy" id="1898651"/>
    <lineage>
        <taxon>Bacteria</taxon>
        <taxon>Bacillati</taxon>
        <taxon>Bacillota</taxon>
        <taxon>Clostridia</taxon>
        <taxon>Eubacteriales</taxon>
        <taxon>Desulfocucumaceae</taxon>
        <taxon>Desulfocucumis</taxon>
    </lineage>
</organism>
<evidence type="ECO:0000256" key="3">
    <source>
        <dbReference type="ARBA" id="ARBA00022801"/>
    </source>
</evidence>
<comment type="caution">
    <text evidence="6">The sequence shown here is derived from an EMBL/GenBank/DDBJ whole genome shotgun (WGS) entry which is preliminary data.</text>
</comment>
<gene>
    <name evidence="6" type="ORF">DCCM_3924</name>
</gene>
<dbReference type="InterPro" id="IPR001279">
    <property type="entry name" value="Metallo-B-lactamas"/>
</dbReference>
<keyword evidence="2" id="KW-0479">Metal-binding</keyword>
<dbReference type="Proteomes" id="UP000239549">
    <property type="component" value="Unassembled WGS sequence"/>
</dbReference>
<dbReference type="Gene3D" id="3.60.15.10">
    <property type="entry name" value="Ribonuclease Z/Hydroxyacylglutathione hydrolase-like"/>
    <property type="match status" value="1"/>
</dbReference>
<dbReference type="InterPro" id="IPR051453">
    <property type="entry name" value="MBL_Glyoxalase_II"/>
</dbReference>
<comment type="cofactor">
    <cofactor evidence="1">
        <name>Zn(2+)</name>
        <dbReference type="ChEBI" id="CHEBI:29105"/>
    </cofactor>
</comment>
<evidence type="ECO:0000259" key="5">
    <source>
        <dbReference type="SMART" id="SM00849"/>
    </source>
</evidence>
<dbReference type="SMART" id="SM00849">
    <property type="entry name" value="Lactamase_B"/>
    <property type="match status" value="1"/>
</dbReference>
<sequence length="225" mass="26014">MNNKYDLHQINTFHFGWSNYSYIVFDNMTRSAMVVDPAWDLKKITDILNHLNADLVAIFLTHSHYDHTNLVDPLIKMFNPAVYMSRKEIDYYKYWCSNLIALDDEEKISVGRIDVFCLLTPGHTAGGMSYLLPYSMFTGDTIFAEGCGICNCNGSSAAQMFESIQKIKSQVPDHVRIYPGHSYGKIPGQSMGNLKKENFYFNIDKKDYFINFRMRGNQKSLFNFR</sequence>
<keyword evidence="7" id="KW-1185">Reference proteome</keyword>
<evidence type="ECO:0000256" key="2">
    <source>
        <dbReference type="ARBA" id="ARBA00022723"/>
    </source>
</evidence>
<evidence type="ECO:0000256" key="4">
    <source>
        <dbReference type="ARBA" id="ARBA00022833"/>
    </source>
</evidence>
<protein>
    <submittedName>
        <fullName evidence="6">Hydroxyacylglutathione hydrolase</fullName>
    </submittedName>
</protein>
<evidence type="ECO:0000256" key="1">
    <source>
        <dbReference type="ARBA" id="ARBA00001947"/>
    </source>
</evidence>
<dbReference type="SUPFAM" id="SSF56281">
    <property type="entry name" value="Metallo-hydrolase/oxidoreductase"/>
    <property type="match status" value="1"/>
</dbReference>
<proteinExistence type="predicted"/>
<dbReference type="RefSeq" id="WP_104372972.1">
    <property type="nucleotide sequence ID" value="NZ_BFAV01000150.1"/>
</dbReference>
<dbReference type="CDD" id="cd16275">
    <property type="entry name" value="BaeB-like_MBL-fold"/>
    <property type="match status" value="1"/>
</dbReference>
<dbReference type="AlphaFoldDB" id="A0A2L2XFK8"/>
<dbReference type="GO" id="GO:0016787">
    <property type="term" value="F:hydrolase activity"/>
    <property type="evidence" value="ECO:0007669"/>
    <property type="project" value="UniProtKB-KW"/>
</dbReference>
<dbReference type="PANTHER" id="PTHR46233:SF3">
    <property type="entry name" value="HYDROXYACYLGLUTATHIONE HYDROLASE GLOC"/>
    <property type="match status" value="1"/>
</dbReference>
<dbReference type="PANTHER" id="PTHR46233">
    <property type="entry name" value="HYDROXYACYLGLUTATHIONE HYDROLASE GLOC"/>
    <property type="match status" value="1"/>
</dbReference>
<keyword evidence="4" id="KW-0862">Zinc</keyword>
<evidence type="ECO:0000313" key="7">
    <source>
        <dbReference type="Proteomes" id="UP000239549"/>
    </source>
</evidence>
<evidence type="ECO:0000313" key="6">
    <source>
        <dbReference type="EMBL" id="GBF34804.1"/>
    </source>
</evidence>
<reference evidence="7" key="1">
    <citation type="submission" date="2018-02" db="EMBL/GenBank/DDBJ databases">
        <title>Genome sequence of Desulfocucumis palustris strain NAW-5.</title>
        <authorList>
            <person name="Watanabe M."/>
            <person name="Kojima H."/>
            <person name="Fukui M."/>
        </authorList>
    </citation>
    <scope>NUCLEOTIDE SEQUENCE [LARGE SCALE GENOMIC DNA]</scope>
    <source>
        <strain evidence="7">NAW-5</strain>
    </source>
</reference>
<keyword evidence="3 6" id="KW-0378">Hydrolase</keyword>
<dbReference type="OrthoDB" id="9800872at2"/>
<feature type="domain" description="Metallo-beta-lactamase" evidence="5">
    <location>
        <begin position="18"/>
        <end position="181"/>
    </location>
</feature>
<dbReference type="InterPro" id="IPR036866">
    <property type="entry name" value="RibonucZ/Hydroxyglut_hydro"/>
</dbReference>
<dbReference type="Pfam" id="PF00753">
    <property type="entry name" value="Lactamase_B"/>
    <property type="match status" value="1"/>
</dbReference>